<accession>A0ABQ9RBF8</accession>
<dbReference type="RefSeq" id="XP_060382708.1">
    <property type="nucleotide sequence ID" value="XM_060522449.1"/>
</dbReference>
<protein>
    <submittedName>
        <fullName evidence="1">Uncharacterized protein</fullName>
    </submittedName>
</protein>
<dbReference type="GeneID" id="85406687"/>
<evidence type="ECO:0000313" key="2">
    <source>
        <dbReference type="Proteomes" id="UP001227543"/>
    </source>
</evidence>
<gene>
    <name evidence="1" type="ORF">CTAM01_06422</name>
</gene>
<comment type="caution">
    <text evidence="1">The sequence shown here is derived from an EMBL/GenBank/DDBJ whole genome shotgun (WGS) entry which is preliminary data.</text>
</comment>
<proteinExistence type="predicted"/>
<dbReference type="Proteomes" id="UP001227543">
    <property type="component" value="Unassembled WGS sequence"/>
</dbReference>
<keyword evidence="2" id="KW-1185">Reference proteome</keyword>
<name>A0ABQ9RBF8_9PEZI</name>
<evidence type="ECO:0000313" key="1">
    <source>
        <dbReference type="EMBL" id="KAK1500487.1"/>
    </source>
</evidence>
<dbReference type="EMBL" id="MLFU01000018">
    <property type="protein sequence ID" value="KAK1500487.1"/>
    <property type="molecule type" value="Genomic_DNA"/>
</dbReference>
<reference evidence="1 2" key="1">
    <citation type="submission" date="2016-10" db="EMBL/GenBank/DDBJ databases">
        <title>The genome sequence of Colletotrichum fioriniae PJ7.</title>
        <authorList>
            <person name="Baroncelli R."/>
        </authorList>
    </citation>
    <scope>NUCLEOTIDE SEQUENCE [LARGE SCALE GENOMIC DNA]</scope>
    <source>
        <strain evidence="1 2">Tom-12</strain>
    </source>
</reference>
<sequence>MGSGMYKINMMFMRRPKGDEMDSNVEFFIDVAPNQILVTVQQRSVVLDDNHAITMEDQHLKYLVWATFMFLHPYFHLFQWEEMGLLCQDLDNTQP</sequence>
<organism evidence="1 2">
    <name type="scientific">Colletotrichum tamarilloi</name>
    <dbReference type="NCBI Taxonomy" id="1209934"/>
    <lineage>
        <taxon>Eukaryota</taxon>
        <taxon>Fungi</taxon>
        <taxon>Dikarya</taxon>
        <taxon>Ascomycota</taxon>
        <taxon>Pezizomycotina</taxon>
        <taxon>Sordariomycetes</taxon>
        <taxon>Hypocreomycetidae</taxon>
        <taxon>Glomerellales</taxon>
        <taxon>Glomerellaceae</taxon>
        <taxon>Colletotrichum</taxon>
        <taxon>Colletotrichum acutatum species complex</taxon>
    </lineage>
</organism>